<evidence type="ECO:0000313" key="2">
    <source>
        <dbReference type="EMBL" id="CAB4888179.1"/>
    </source>
</evidence>
<proteinExistence type="predicted"/>
<accession>A0A6J7F7N6</accession>
<dbReference type="SUPFAM" id="SSF53067">
    <property type="entry name" value="Actin-like ATPase domain"/>
    <property type="match status" value="2"/>
</dbReference>
<evidence type="ECO:0000259" key="1">
    <source>
        <dbReference type="Pfam" id="PF02541"/>
    </source>
</evidence>
<dbReference type="InterPro" id="IPR043129">
    <property type="entry name" value="ATPase_NBD"/>
</dbReference>
<dbReference type="CDD" id="cd24056">
    <property type="entry name" value="ASKHA_NBD_MtPPX1-like"/>
    <property type="match status" value="1"/>
</dbReference>
<organism evidence="2">
    <name type="scientific">freshwater metagenome</name>
    <dbReference type="NCBI Taxonomy" id="449393"/>
    <lineage>
        <taxon>unclassified sequences</taxon>
        <taxon>metagenomes</taxon>
        <taxon>ecological metagenomes</taxon>
    </lineage>
</organism>
<dbReference type="GO" id="GO:0016462">
    <property type="term" value="F:pyrophosphatase activity"/>
    <property type="evidence" value="ECO:0007669"/>
    <property type="project" value="TreeGrafter"/>
</dbReference>
<name>A0A6J7F7N6_9ZZZZ</name>
<dbReference type="AlphaFoldDB" id="A0A6J7F7N6"/>
<dbReference type="EMBL" id="CAFBLZ010000103">
    <property type="protein sequence ID" value="CAB4888179.1"/>
    <property type="molecule type" value="Genomic_DNA"/>
</dbReference>
<sequence length="304" mass="33174">MRLGVLDVGSNTVHLQIMDAHHGSAPLAHQSFKEEIRLAEFLTDSGEISPSGVETLLQTLTRLKNQTRDIQIDETLAFATSAIREANNSEAVLQAVLDETGIELQVLSGEDEARFTFLAVRRWVGWSAGDVLMLDIGGGSLEIARGDQEVPKFSTSVMLGASRLTRQFLSGDPFSEKSLKKLDSHITTTIAPLKSAVGDISKCTAIGTSKTIRTLRRIQENYLPELGRDLTLEGLAAITQKLQAMEHSKRAALPGVSNSRANQIVAGAMVALKTMQLLGIEKMTQCPWALREGIVLQRLDWLKS</sequence>
<reference evidence="2" key="1">
    <citation type="submission" date="2020-05" db="EMBL/GenBank/DDBJ databases">
        <authorList>
            <person name="Chiriac C."/>
            <person name="Salcher M."/>
            <person name="Ghai R."/>
            <person name="Kavagutti S V."/>
        </authorList>
    </citation>
    <scope>NUCLEOTIDE SEQUENCE</scope>
</reference>
<dbReference type="Gene3D" id="3.30.420.40">
    <property type="match status" value="1"/>
</dbReference>
<dbReference type="InterPro" id="IPR050273">
    <property type="entry name" value="GppA/Ppx_hydrolase"/>
</dbReference>
<dbReference type="PANTHER" id="PTHR30005">
    <property type="entry name" value="EXOPOLYPHOSPHATASE"/>
    <property type="match status" value="1"/>
</dbReference>
<gene>
    <name evidence="2" type="ORF">UFOPK3482_01051</name>
</gene>
<feature type="domain" description="Ppx/GppA phosphatase N-terminal" evidence="1">
    <location>
        <begin position="32"/>
        <end position="299"/>
    </location>
</feature>
<dbReference type="InterPro" id="IPR003695">
    <property type="entry name" value="Ppx_GppA_N"/>
</dbReference>
<dbReference type="PANTHER" id="PTHR30005:SF0">
    <property type="entry name" value="RETROGRADE REGULATION PROTEIN 2"/>
    <property type="match status" value="1"/>
</dbReference>
<dbReference type="Pfam" id="PF02541">
    <property type="entry name" value="Ppx-GppA"/>
    <property type="match status" value="1"/>
</dbReference>
<dbReference type="Gene3D" id="3.30.420.150">
    <property type="entry name" value="Exopolyphosphatase. Domain 2"/>
    <property type="match status" value="1"/>
</dbReference>
<protein>
    <submittedName>
        <fullName evidence="2">Unannotated protein</fullName>
    </submittedName>
</protein>